<dbReference type="RefSeq" id="XP_052744511.1">
    <property type="nucleotide sequence ID" value="XM_052888551.1"/>
</dbReference>
<dbReference type="SUPFAM" id="SSF56672">
    <property type="entry name" value="DNA/RNA polymerases"/>
    <property type="match status" value="1"/>
</dbReference>
<dbReference type="Gene3D" id="2.40.70.10">
    <property type="entry name" value="Acid Proteases"/>
    <property type="match status" value="1"/>
</dbReference>
<dbReference type="InterPro" id="IPR036397">
    <property type="entry name" value="RNaseH_sf"/>
</dbReference>
<gene>
    <name evidence="12" type="primary">LOC128199359</name>
</gene>
<dbReference type="InterPro" id="IPR021109">
    <property type="entry name" value="Peptidase_aspartic_dom_sf"/>
</dbReference>
<dbReference type="Gene3D" id="1.10.340.70">
    <property type="match status" value="1"/>
</dbReference>
<evidence type="ECO:0000256" key="8">
    <source>
        <dbReference type="SAM" id="MobiDB-lite"/>
    </source>
</evidence>
<dbReference type="PANTHER" id="PTHR37984:SF5">
    <property type="entry name" value="PROTEIN NYNRIN-LIKE"/>
    <property type="match status" value="1"/>
</dbReference>
<dbReference type="InterPro" id="IPR000477">
    <property type="entry name" value="RT_dom"/>
</dbReference>
<evidence type="ECO:0000259" key="9">
    <source>
        <dbReference type="PROSITE" id="PS50158"/>
    </source>
</evidence>
<feature type="region of interest" description="Disordered" evidence="8">
    <location>
        <begin position="1163"/>
        <end position="1184"/>
    </location>
</feature>
<feature type="domain" description="Integrase catalytic" evidence="10">
    <location>
        <begin position="999"/>
        <end position="1151"/>
    </location>
</feature>
<organism evidence="11 12">
    <name type="scientific">Bicyclus anynana</name>
    <name type="common">Squinting bush brown butterfly</name>
    <dbReference type="NCBI Taxonomy" id="110368"/>
    <lineage>
        <taxon>Eukaryota</taxon>
        <taxon>Metazoa</taxon>
        <taxon>Ecdysozoa</taxon>
        <taxon>Arthropoda</taxon>
        <taxon>Hexapoda</taxon>
        <taxon>Insecta</taxon>
        <taxon>Pterygota</taxon>
        <taxon>Neoptera</taxon>
        <taxon>Endopterygota</taxon>
        <taxon>Lepidoptera</taxon>
        <taxon>Glossata</taxon>
        <taxon>Ditrysia</taxon>
        <taxon>Papilionoidea</taxon>
        <taxon>Nymphalidae</taxon>
        <taxon>Satyrinae</taxon>
        <taxon>Satyrini</taxon>
        <taxon>Mycalesina</taxon>
        <taxon>Bicyclus</taxon>
    </lineage>
</organism>
<dbReference type="InterPro" id="IPR043128">
    <property type="entry name" value="Rev_trsase/Diguanyl_cyclase"/>
</dbReference>
<evidence type="ECO:0000256" key="5">
    <source>
        <dbReference type="ARBA" id="ARBA00022759"/>
    </source>
</evidence>
<dbReference type="SUPFAM" id="SSF53098">
    <property type="entry name" value="Ribonuclease H-like"/>
    <property type="match status" value="1"/>
</dbReference>
<evidence type="ECO:0000259" key="10">
    <source>
        <dbReference type="PROSITE" id="PS50994"/>
    </source>
</evidence>
<dbReference type="InterPro" id="IPR041577">
    <property type="entry name" value="RT_RNaseH_2"/>
</dbReference>
<proteinExistence type="predicted"/>
<keyword evidence="7" id="KW-0863">Zinc-finger</keyword>
<dbReference type="InterPro" id="IPR050951">
    <property type="entry name" value="Retrovirus_Pol_polyprotein"/>
</dbReference>
<reference evidence="12" key="1">
    <citation type="submission" date="2025-08" db="UniProtKB">
        <authorList>
            <consortium name="RefSeq"/>
        </authorList>
    </citation>
    <scope>IDENTIFICATION</scope>
</reference>
<keyword evidence="2" id="KW-0808">Transferase</keyword>
<protein>
    <recommendedName>
        <fullName evidence="1">RNA-directed DNA polymerase</fullName>
        <ecNumber evidence="1">2.7.7.49</ecNumber>
    </recommendedName>
</protein>
<dbReference type="Gene3D" id="3.30.70.270">
    <property type="match status" value="2"/>
</dbReference>
<feature type="region of interest" description="Disordered" evidence="8">
    <location>
        <begin position="1251"/>
        <end position="1320"/>
    </location>
</feature>
<keyword evidence="5" id="KW-0255">Endonuclease</keyword>
<dbReference type="EC" id="2.7.7.49" evidence="1"/>
<keyword evidence="11" id="KW-1185">Reference proteome</keyword>
<dbReference type="InterPro" id="IPR001878">
    <property type="entry name" value="Znf_CCHC"/>
</dbReference>
<keyword evidence="7" id="KW-0862">Zinc</keyword>
<evidence type="ECO:0000256" key="7">
    <source>
        <dbReference type="PROSITE-ProRule" id="PRU00047"/>
    </source>
</evidence>
<evidence type="ECO:0000256" key="2">
    <source>
        <dbReference type="ARBA" id="ARBA00022679"/>
    </source>
</evidence>
<dbReference type="PROSITE" id="PS50994">
    <property type="entry name" value="INTEGRASE"/>
    <property type="match status" value="1"/>
</dbReference>
<dbReference type="CDD" id="cd01647">
    <property type="entry name" value="RT_LTR"/>
    <property type="match status" value="1"/>
</dbReference>
<evidence type="ECO:0000313" key="11">
    <source>
        <dbReference type="Proteomes" id="UP001652582"/>
    </source>
</evidence>
<dbReference type="CDD" id="cd09274">
    <property type="entry name" value="RNase_HI_RT_Ty3"/>
    <property type="match status" value="1"/>
</dbReference>
<dbReference type="PROSITE" id="PS50158">
    <property type="entry name" value="ZF_CCHC"/>
    <property type="match status" value="1"/>
</dbReference>
<keyword evidence="6" id="KW-0511">Multifunctional enzyme</keyword>
<dbReference type="InterPro" id="IPR012337">
    <property type="entry name" value="RNaseH-like_sf"/>
</dbReference>
<keyword evidence="7" id="KW-0479">Metal-binding</keyword>
<dbReference type="InterPro" id="IPR041588">
    <property type="entry name" value="Integrase_H2C2"/>
</dbReference>
<evidence type="ECO:0000256" key="6">
    <source>
        <dbReference type="ARBA" id="ARBA00023268"/>
    </source>
</evidence>
<dbReference type="Proteomes" id="UP001652582">
    <property type="component" value="Chromosome 23"/>
</dbReference>
<dbReference type="PANTHER" id="PTHR37984">
    <property type="entry name" value="PROTEIN CBG26694"/>
    <property type="match status" value="1"/>
</dbReference>
<sequence>MPIGKIECFDLNSKKWSAYIRRVEQFIQLNKIDDDLKVATLITVVGQPTYDLMSDLCAPNNPETKTFADLVKLIGEHIEPKRSDIAERHVFRLRRQRAGEPLSQYLQALKHLASTCNFRSNLEENLRDQFVSGLVSDDMRSRLFAEPELTYKRAVELAFALEAADRHAQASVSSSRETAGGECAPAAEPLLRVAAEGRAARGRGGGGPGAARAGWSAAVTCWRCGRRGHVRSSCGAKSARGSGTNNSEVQGRARDKIQYLDSDSASESEMFSLKVCGLGDRPYSVRVQVNEMYLDFELDTGSKLSTINYDCYERYFKNCTLRENNVRLRSYTGTLIEPVGYLLVDVTLETYKASQLKLFVIRDGGPPLMGRSWLRHLKIDAVQINDFLCNLRNDTIVESLRQEFPTVFAPGLGTCSVRMSLKLKDKTPVFFKARQLPLALRVPVEKELDRLVVEGTIVKVDYSDFGTPIVPVIKKSGEIRICGDYKVTINPKLLREPYPLPRIEELFAALSGGQQFSKIDLTNAYQQLLLDEDSQPYSAISTHIGTFVYKRTPYGLNCIPEKFQKFMEETLRGLNGVVVYLDDIAVTGRDRAEHVANLKRVLGRLRDVGLRIKYEKCSFLQDSITYVGFVIDKNGLHPDPNKVKAIVDAPAPTDVPQLRSFLGLVNYYSKFLANISTVLAPLHELLKKNISWNWSRKCDKAFETIKNMIINKNILVHYDPTLPLVLSVDSSSYGIGSTLAHRYPNGEERPICFASRTLNKAERAYSQLDKEALAIVSGVSKNHHYLYGRNFIIKTDHKPLVFIFGSKSGLPQTVASRLLRYAVRLAAYDFEIEFVKSKDNCSDALSRLPLPYERREAEMEPMAYINYVEDSFPISAKEVARNTVNDCVLKNIYRYVETGWPSKVAEVEKPYFYRKDSLSIEKGCLLYNHRVVVPEVLRRRVLRELHEGHLGVVKMKSIARGYVYWPQLDAEIESLTRECSACCQQRDAPPRAQLHPWAFPANPWSRLHIDFAEFRGKRYLITVDAHSKWVEVQKMNDGTTATATIGKLRELFARFGLPSVVVSDGGPPFSSFEFAEYMRKNLITHTITSPYRPAGNGAVENAVKSVKKAMKKAVHEGMDIDTAVNKFLFQYRNAEHASTGVAPAVALLGRRLRGRLDVLKPSATDRMVTSQEKSGQQKPGWDRSVEVGSAVLARNYSPRQDKWLPADVTARETPCTYRVRTSDGREFQRHIDQLLSVRKPARYSSVPAIESSVSNEFNEPEEGQPDSNVDSAPSGANVLNTSGVNVCDTAEPFPPPINDKDEPRTRPRRAGRFTGKYGKC</sequence>
<name>A0ABM3LZS0_BICAN</name>
<dbReference type="Pfam" id="PF00665">
    <property type="entry name" value="rve"/>
    <property type="match status" value="1"/>
</dbReference>
<dbReference type="GeneID" id="128199359"/>
<keyword evidence="3" id="KW-0548">Nucleotidyltransferase</keyword>
<dbReference type="SUPFAM" id="SSF50630">
    <property type="entry name" value="Acid proteases"/>
    <property type="match status" value="1"/>
</dbReference>
<accession>A0ABM3LZS0</accession>
<dbReference type="Pfam" id="PF17919">
    <property type="entry name" value="RT_RNaseH_2"/>
    <property type="match status" value="1"/>
</dbReference>
<dbReference type="InterPro" id="IPR001584">
    <property type="entry name" value="Integrase_cat-core"/>
</dbReference>
<evidence type="ECO:0000313" key="12">
    <source>
        <dbReference type="RefSeq" id="XP_052744511.1"/>
    </source>
</evidence>
<keyword evidence="5" id="KW-0378">Hydrolase</keyword>
<keyword evidence="4" id="KW-0540">Nuclease</keyword>
<dbReference type="InterPro" id="IPR043502">
    <property type="entry name" value="DNA/RNA_pol_sf"/>
</dbReference>
<evidence type="ECO:0000256" key="3">
    <source>
        <dbReference type="ARBA" id="ARBA00022695"/>
    </source>
</evidence>
<evidence type="ECO:0000256" key="1">
    <source>
        <dbReference type="ARBA" id="ARBA00012493"/>
    </source>
</evidence>
<feature type="compositionally biased region" description="Polar residues" evidence="8">
    <location>
        <begin position="1167"/>
        <end position="1177"/>
    </location>
</feature>
<dbReference type="Pfam" id="PF17921">
    <property type="entry name" value="Integrase_H2C2"/>
    <property type="match status" value="1"/>
</dbReference>
<dbReference type="Gene3D" id="3.30.420.10">
    <property type="entry name" value="Ribonuclease H-like superfamily/Ribonuclease H"/>
    <property type="match status" value="1"/>
</dbReference>
<dbReference type="Gene3D" id="3.10.10.10">
    <property type="entry name" value="HIV Type 1 Reverse Transcriptase, subunit A, domain 1"/>
    <property type="match status" value="1"/>
</dbReference>
<dbReference type="Pfam" id="PF00078">
    <property type="entry name" value="RVT_1"/>
    <property type="match status" value="1"/>
</dbReference>
<evidence type="ECO:0000256" key="4">
    <source>
        <dbReference type="ARBA" id="ARBA00022722"/>
    </source>
</evidence>
<feature type="domain" description="CCHC-type" evidence="9">
    <location>
        <begin position="221"/>
        <end position="234"/>
    </location>
</feature>